<protein>
    <submittedName>
        <fullName evidence="2">Uncharacterized protein</fullName>
    </submittedName>
</protein>
<keyword evidence="1" id="KW-0472">Membrane</keyword>
<evidence type="ECO:0000313" key="2">
    <source>
        <dbReference type="EMBL" id="KOX76024.1"/>
    </source>
</evidence>
<evidence type="ECO:0000313" key="3">
    <source>
        <dbReference type="Proteomes" id="UP000053105"/>
    </source>
</evidence>
<sequence length="98" mass="11376">MYLLTMKNNIVTKMTDFIGHVPRKKKRVKKVHNFCKFSESCQFRWAEALGVCHSIFIEAFCFLPNAFVLIVSRVGRSGHMHKPVVQQRLQKLILAKSL</sequence>
<dbReference type="Proteomes" id="UP000053105">
    <property type="component" value="Unassembled WGS sequence"/>
</dbReference>
<proteinExistence type="predicted"/>
<keyword evidence="1" id="KW-0812">Transmembrane</keyword>
<feature type="transmembrane region" description="Helical" evidence="1">
    <location>
        <begin position="48"/>
        <end position="72"/>
    </location>
</feature>
<organism evidence="2 3">
    <name type="scientific">Melipona quadrifasciata</name>
    <dbReference type="NCBI Taxonomy" id="166423"/>
    <lineage>
        <taxon>Eukaryota</taxon>
        <taxon>Metazoa</taxon>
        <taxon>Ecdysozoa</taxon>
        <taxon>Arthropoda</taxon>
        <taxon>Hexapoda</taxon>
        <taxon>Insecta</taxon>
        <taxon>Pterygota</taxon>
        <taxon>Neoptera</taxon>
        <taxon>Endopterygota</taxon>
        <taxon>Hymenoptera</taxon>
        <taxon>Apocrita</taxon>
        <taxon>Aculeata</taxon>
        <taxon>Apoidea</taxon>
        <taxon>Anthophila</taxon>
        <taxon>Apidae</taxon>
        <taxon>Melipona</taxon>
    </lineage>
</organism>
<gene>
    <name evidence="2" type="ORF">WN51_12511</name>
</gene>
<keyword evidence="1" id="KW-1133">Transmembrane helix</keyword>
<accession>A0A0N0U5U9</accession>
<evidence type="ECO:0000256" key="1">
    <source>
        <dbReference type="SAM" id="Phobius"/>
    </source>
</evidence>
<name>A0A0N0U5U9_9HYME</name>
<dbReference type="AlphaFoldDB" id="A0A0N0U5U9"/>
<keyword evidence="3" id="KW-1185">Reference proteome</keyword>
<reference evidence="2 3" key="1">
    <citation type="submission" date="2015-07" db="EMBL/GenBank/DDBJ databases">
        <title>The genome of Melipona quadrifasciata.</title>
        <authorList>
            <person name="Pan H."/>
            <person name="Kapheim K."/>
        </authorList>
    </citation>
    <scope>NUCLEOTIDE SEQUENCE [LARGE SCALE GENOMIC DNA]</scope>
    <source>
        <strain evidence="2">0111107301</strain>
        <tissue evidence="2">Whole body</tissue>
    </source>
</reference>
<dbReference type="EMBL" id="KQ435755">
    <property type="protein sequence ID" value="KOX76024.1"/>
    <property type="molecule type" value="Genomic_DNA"/>
</dbReference>